<dbReference type="RefSeq" id="XP_064707502.1">
    <property type="nucleotide sequence ID" value="XM_064845244.1"/>
</dbReference>
<reference evidence="1 2" key="1">
    <citation type="submission" date="2023-08" db="EMBL/GenBank/DDBJ databases">
        <title>Black Yeasts Isolated from many extreme environments.</title>
        <authorList>
            <person name="Coleine C."/>
            <person name="Stajich J.E."/>
            <person name="Selbmann L."/>
        </authorList>
    </citation>
    <scope>NUCLEOTIDE SEQUENCE [LARGE SCALE GENOMIC DNA]</scope>
    <source>
        <strain evidence="1 2">CCFEE 5792</strain>
    </source>
</reference>
<evidence type="ECO:0000313" key="2">
    <source>
        <dbReference type="Proteomes" id="UP001358417"/>
    </source>
</evidence>
<dbReference type="EMBL" id="JAVRRD010000010">
    <property type="protein sequence ID" value="KAK5054729.1"/>
    <property type="molecule type" value="Genomic_DNA"/>
</dbReference>
<dbReference type="AlphaFoldDB" id="A0AAV9NDC0"/>
<dbReference type="GeneID" id="89969841"/>
<name>A0AAV9NDC0_9EURO</name>
<keyword evidence="2" id="KW-1185">Reference proteome</keyword>
<protein>
    <submittedName>
        <fullName evidence="1">Uncharacterized protein</fullName>
    </submittedName>
</protein>
<evidence type="ECO:0000313" key="1">
    <source>
        <dbReference type="EMBL" id="KAK5054729.1"/>
    </source>
</evidence>
<accession>A0AAV9NDC0</accession>
<dbReference type="Proteomes" id="UP001358417">
    <property type="component" value="Unassembled WGS sequence"/>
</dbReference>
<comment type="caution">
    <text evidence="1">The sequence shown here is derived from an EMBL/GenBank/DDBJ whole genome shotgun (WGS) entry which is preliminary data.</text>
</comment>
<sequence>MPKLYYFRAPNFDISPDSATAPRLGSIFSSLKRLTRPLNQDEYVTIPTHLRNNSTKSDFKDTSSKNIDVGGGVYADIASGVGSAEAIYGFAQDRKHTYACEVLETEEFDPTAEFVQECVFSSKSVQDFIAESFVGNKSVYMITGLKIATGLRMADATSTTQGPSLKVGVSALPFGVPAEAGPKADLKVGTGRDVQFGGSSKIVFAYRAIKVKSRRDGKVSYKDLSGGEYAIGKDEGEYGDEGWDLEVLDEEDVGRMFPGSEKMDVAYEESTG</sequence>
<gene>
    <name evidence="1" type="ORF">LTR84_001621</name>
</gene>
<proteinExistence type="predicted"/>
<organism evidence="1 2">
    <name type="scientific">Exophiala bonariae</name>
    <dbReference type="NCBI Taxonomy" id="1690606"/>
    <lineage>
        <taxon>Eukaryota</taxon>
        <taxon>Fungi</taxon>
        <taxon>Dikarya</taxon>
        <taxon>Ascomycota</taxon>
        <taxon>Pezizomycotina</taxon>
        <taxon>Eurotiomycetes</taxon>
        <taxon>Chaetothyriomycetidae</taxon>
        <taxon>Chaetothyriales</taxon>
        <taxon>Herpotrichiellaceae</taxon>
        <taxon>Exophiala</taxon>
    </lineage>
</organism>